<organism evidence="1 2">
    <name type="scientific">Oceanobacillus profundus</name>
    <dbReference type="NCBI Taxonomy" id="372463"/>
    <lineage>
        <taxon>Bacteria</taxon>
        <taxon>Bacillati</taxon>
        <taxon>Bacillota</taxon>
        <taxon>Bacilli</taxon>
        <taxon>Bacillales</taxon>
        <taxon>Bacillaceae</taxon>
        <taxon>Oceanobacillus</taxon>
    </lineage>
</organism>
<dbReference type="Gene3D" id="3.40.30.10">
    <property type="entry name" value="Glutaredoxin"/>
    <property type="match status" value="1"/>
</dbReference>
<evidence type="ECO:0000313" key="2">
    <source>
        <dbReference type="Proteomes" id="UP000285456"/>
    </source>
</evidence>
<accession>A0A417YF98</accession>
<protein>
    <submittedName>
        <fullName evidence="1">Glutaredoxin family protein</fullName>
    </submittedName>
</protein>
<dbReference type="Proteomes" id="UP000285456">
    <property type="component" value="Unassembled WGS sequence"/>
</dbReference>
<dbReference type="PANTHER" id="PTHR33558">
    <property type="entry name" value="GLUTAREDOXIN-LIKE PROTEIN C5ORF63 HOMOLOG"/>
    <property type="match status" value="1"/>
</dbReference>
<evidence type="ECO:0000313" key="1">
    <source>
        <dbReference type="EMBL" id="RHW31299.1"/>
    </source>
</evidence>
<name>A0A417YF98_9BACI</name>
<dbReference type="Pfam" id="PF05768">
    <property type="entry name" value="Glrx-like"/>
    <property type="match status" value="1"/>
</dbReference>
<dbReference type="InterPro" id="IPR052565">
    <property type="entry name" value="Glutaredoxin-like_YDR286C"/>
</dbReference>
<dbReference type="InterPro" id="IPR008554">
    <property type="entry name" value="Glutaredoxin-like"/>
</dbReference>
<comment type="caution">
    <text evidence="1">The sequence shown here is derived from an EMBL/GenBank/DDBJ whole genome shotgun (WGS) entry which is preliminary data.</text>
</comment>
<gene>
    <name evidence="1" type="ORF">D1B32_13965</name>
</gene>
<dbReference type="InterPro" id="IPR036249">
    <property type="entry name" value="Thioredoxin-like_sf"/>
</dbReference>
<sequence length="87" mass="10344">MRHVILYTKEACTLCDEAELLLSFFMETHPFELERRDINTNDEWFEKYHLEIPVIEMGGKQLYGEGINYESIKKLFQVNRSKDIPST</sequence>
<reference evidence="1 2" key="1">
    <citation type="journal article" date="2007" name="Int. J. Syst. Evol. Microbiol.">
        <title>Oceanobacillus profundus sp. nov., isolated from a deep-sea sediment core.</title>
        <authorList>
            <person name="Kim Y.G."/>
            <person name="Choi D.H."/>
            <person name="Hyun S."/>
            <person name="Cho B.C."/>
        </authorList>
    </citation>
    <scope>NUCLEOTIDE SEQUENCE [LARGE SCALE GENOMIC DNA]</scope>
    <source>
        <strain evidence="1 2">DSM 18246</strain>
    </source>
</reference>
<dbReference type="SUPFAM" id="SSF52833">
    <property type="entry name" value="Thioredoxin-like"/>
    <property type="match status" value="1"/>
</dbReference>
<dbReference type="OrthoDB" id="32865at2"/>
<proteinExistence type="predicted"/>
<dbReference type="PANTHER" id="PTHR33558:SF1">
    <property type="entry name" value="GLUTAREDOXIN-LIKE PROTEIN C5ORF63 HOMOLOG"/>
    <property type="match status" value="1"/>
</dbReference>
<dbReference type="AlphaFoldDB" id="A0A417YF98"/>
<dbReference type="EMBL" id="QWEH01000009">
    <property type="protein sequence ID" value="RHW31299.1"/>
    <property type="molecule type" value="Genomic_DNA"/>
</dbReference>
<keyword evidence="2" id="KW-1185">Reference proteome</keyword>
<dbReference type="RefSeq" id="WP_095311296.1">
    <property type="nucleotide sequence ID" value="NZ_JAMAWL010000002.1"/>
</dbReference>